<dbReference type="Gene3D" id="3.40.50.620">
    <property type="entry name" value="HUPs"/>
    <property type="match status" value="1"/>
</dbReference>
<evidence type="ECO:0000256" key="2">
    <source>
        <dbReference type="ARBA" id="ARBA00022598"/>
    </source>
</evidence>
<evidence type="ECO:0000256" key="5">
    <source>
        <dbReference type="ARBA" id="ARBA00022917"/>
    </source>
</evidence>
<comment type="similarity">
    <text evidence="1 8 9">Belongs to the class-I aminoacyl-tRNA synthetase family.</text>
</comment>
<dbReference type="GO" id="GO:0005524">
    <property type="term" value="F:ATP binding"/>
    <property type="evidence" value="ECO:0007669"/>
    <property type="project" value="UniProtKB-UniRule"/>
</dbReference>
<keyword evidence="6 8" id="KW-0030">Aminoacyl-tRNA synthetase</keyword>
<feature type="binding site" evidence="8">
    <location>
        <begin position="21"/>
        <end position="22"/>
    </location>
    <ligand>
        <name>ATP</name>
        <dbReference type="ChEBI" id="CHEBI:30616"/>
    </ligand>
</feature>
<feature type="binding site" evidence="8">
    <location>
        <position position="137"/>
    </location>
    <ligand>
        <name>L-tryptophan</name>
        <dbReference type="ChEBI" id="CHEBI:57912"/>
    </ligand>
</feature>
<dbReference type="OrthoDB" id="9801042at2"/>
<dbReference type="InterPro" id="IPR014729">
    <property type="entry name" value="Rossmann-like_a/b/a_fold"/>
</dbReference>
<feature type="short sequence motif" description="'HIGH' region" evidence="8">
    <location>
        <begin position="14"/>
        <end position="22"/>
    </location>
</feature>
<dbReference type="GO" id="GO:0004830">
    <property type="term" value="F:tryptophan-tRNA ligase activity"/>
    <property type="evidence" value="ECO:0007669"/>
    <property type="project" value="UniProtKB-UniRule"/>
</dbReference>
<evidence type="ECO:0000256" key="3">
    <source>
        <dbReference type="ARBA" id="ARBA00022741"/>
    </source>
</evidence>
<evidence type="ECO:0000256" key="9">
    <source>
        <dbReference type="RuleBase" id="RU363036"/>
    </source>
</evidence>
<evidence type="ECO:0000256" key="6">
    <source>
        <dbReference type="ARBA" id="ARBA00023146"/>
    </source>
</evidence>
<feature type="binding site" evidence="8">
    <location>
        <begin position="149"/>
        <end position="151"/>
    </location>
    <ligand>
        <name>ATP</name>
        <dbReference type="ChEBI" id="CHEBI:30616"/>
    </ligand>
</feature>
<accession>A0A3D9YXT8</accession>
<dbReference type="GO" id="GO:0006436">
    <property type="term" value="P:tryptophanyl-tRNA aminoacylation"/>
    <property type="evidence" value="ECO:0007669"/>
    <property type="project" value="UniProtKB-UniRule"/>
</dbReference>
<dbReference type="EMBL" id="QUMO01000002">
    <property type="protein sequence ID" value="REF87457.1"/>
    <property type="molecule type" value="Genomic_DNA"/>
</dbReference>
<dbReference type="Pfam" id="PF00579">
    <property type="entry name" value="tRNA-synt_1b"/>
    <property type="match status" value="1"/>
</dbReference>
<dbReference type="NCBIfam" id="TIGR00233">
    <property type="entry name" value="trpS"/>
    <property type="match status" value="1"/>
</dbReference>
<dbReference type="InterPro" id="IPR050203">
    <property type="entry name" value="Trp-tRNA_synthetase"/>
</dbReference>
<organism evidence="10 11">
    <name type="scientific">Methylovirgula ligni</name>
    <dbReference type="NCBI Taxonomy" id="569860"/>
    <lineage>
        <taxon>Bacteria</taxon>
        <taxon>Pseudomonadati</taxon>
        <taxon>Pseudomonadota</taxon>
        <taxon>Alphaproteobacteria</taxon>
        <taxon>Hyphomicrobiales</taxon>
        <taxon>Beijerinckiaceae</taxon>
        <taxon>Methylovirgula</taxon>
    </lineage>
</organism>
<dbReference type="Proteomes" id="UP000256900">
    <property type="component" value="Unassembled WGS sequence"/>
</dbReference>
<dbReference type="GO" id="GO:0005829">
    <property type="term" value="C:cytosol"/>
    <property type="evidence" value="ECO:0007669"/>
    <property type="project" value="TreeGrafter"/>
</dbReference>
<dbReference type="InterPro" id="IPR001412">
    <property type="entry name" value="aa-tRNA-synth_I_CS"/>
</dbReference>
<keyword evidence="5 8" id="KW-0648">Protein biosynthesis</keyword>
<dbReference type="EC" id="6.1.1.2" evidence="8"/>
<evidence type="ECO:0000313" key="10">
    <source>
        <dbReference type="EMBL" id="REF87457.1"/>
    </source>
</evidence>
<dbReference type="PANTHER" id="PTHR43766:SF1">
    <property type="entry name" value="TRYPTOPHAN--TRNA LIGASE, MITOCHONDRIAL"/>
    <property type="match status" value="1"/>
</dbReference>
<comment type="function">
    <text evidence="8">Catalyzes the attachment of tryptophan to tRNA(Trp).</text>
</comment>
<dbReference type="Gene3D" id="1.10.240.10">
    <property type="entry name" value="Tyrosyl-Transfer RNA Synthetase"/>
    <property type="match status" value="1"/>
</dbReference>
<feature type="binding site" evidence="8">
    <location>
        <begin position="207"/>
        <end position="211"/>
    </location>
    <ligand>
        <name>ATP</name>
        <dbReference type="ChEBI" id="CHEBI:30616"/>
    </ligand>
</feature>
<dbReference type="SUPFAM" id="SSF52374">
    <property type="entry name" value="Nucleotidylyl transferase"/>
    <property type="match status" value="1"/>
</dbReference>
<evidence type="ECO:0000256" key="8">
    <source>
        <dbReference type="HAMAP-Rule" id="MF_00140"/>
    </source>
</evidence>
<dbReference type="InterPro" id="IPR002305">
    <property type="entry name" value="aa-tRNA-synth_Ic"/>
</dbReference>
<feature type="binding site" evidence="8">
    <location>
        <begin position="13"/>
        <end position="15"/>
    </location>
    <ligand>
        <name>ATP</name>
        <dbReference type="ChEBI" id="CHEBI:30616"/>
    </ligand>
</feature>
<dbReference type="HAMAP" id="MF_00140_B">
    <property type="entry name" value="Trp_tRNA_synth_B"/>
    <property type="match status" value="1"/>
</dbReference>
<comment type="caution">
    <text evidence="10">The sequence shown here is derived from an EMBL/GenBank/DDBJ whole genome shotgun (WGS) entry which is preliminary data.</text>
</comment>
<keyword evidence="3 8" id="KW-0547">Nucleotide-binding</keyword>
<dbReference type="PRINTS" id="PR01039">
    <property type="entry name" value="TRNASYNTHTRP"/>
</dbReference>
<comment type="subunit">
    <text evidence="8">Homodimer.</text>
</comment>
<dbReference type="AlphaFoldDB" id="A0A3D9YXT8"/>
<sequence length="344" mass="37558">MAEFHQRVFSGVQPTGNLHLGNYLGAIVKFVALQNTHDCIYCVVDLHAITVPQDPAELKASIRKVTAAYLAAGIDATKHIVFNQSQVAEHAELTWILNCVARLGWLNRMTQFKEKAGKDRENVSVGLYDYPVLMAADIHAYRATHVPVGEDQKQHLELARDIAQKFNLDFAASIAEHGHGEAFFPLPEPLIQGPATRVMSLRDGTKKMSKSDPSDYSRINLDDDADTIAQKIRKAKTDPEPLPSEIAGLAGRPELDNLVGIFAAVNEETKAQVLQTFGGANFSTFKAALVDLLVARLAPIGAEMSRLSREESYIDSVLADGSSRARAIAAETVKAVKDIVGFVR</sequence>
<evidence type="ECO:0000256" key="1">
    <source>
        <dbReference type="ARBA" id="ARBA00005594"/>
    </source>
</evidence>
<keyword evidence="2 8" id="KW-0436">Ligase</keyword>
<dbReference type="InterPro" id="IPR002306">
    <property type="entry name" value="Trp-tRNA-ligase"/>
</dbReference>
<protein>
    <recommendedName>
        <fullName evidence="8">Tryptophan--tRNA ligase</fullName>
        <ecNumber evidence="8">6.1.1.2</ecNumber>
    </recommendedName>
    <alternativeName>
        <fullName evidence="8">Tryptophanyl-tRNA synthetase</fullName>
        <shortName evidence="8">TrpRS</shortName>
    </alternativeName>
</protein>
<comment type="catalytic activity">
    <reaction evidence="7 8">
        <text>tRNA(Trp) + L-tryptophan + ATP = L-tryptophyl-tRNA(Trp) + AMP + diphosphate + H(+)</text>
        <dbReference type="Rhea" id="RHEA:24080"/>
        <dbReference type="Rhea" id="RHEA-COMP:9671"/>
        <dbReference type="Rhea" id="RHEA-COMP:9705"/>
        <dbReference type="ChEBI" id="CHEBI:15378"/>
        <dbReference type="ChEBI" id="CHEBI:30616"/>
        <dbReference type="ChEBI" id="CHEBI:33019"/>
        <dbReference type="ChEBI" id="CHEBI:57912"/>
        <dbReference type="ChEBI" id="CHEBI:78442"/>
        <dbReference type="ChEBI" id="CHEBI:78535"/>
        <dbReference type="ChEBI" id="CHEBI:456215"/>
        <dbReference type="EC" id="6.1.1.2"/>
    </reaction>
</comment>
<comment type="subcellular location">
    <subcellularLocation>
        <location evidence="8">Cytoplasm</location>
    </subcellularLocation>
</comment>
<dbReference type="InterPro" id="IPR024109">
    <property type="entry name" value="Trp-tRNA-ligase_bac-type"/>
</dbReference>
<dbReference type="CDD" id="cd00806">
    <property type="entry name" value="TrpRS_core"/>
    <property type="match status" value="1"/>
</dbReference>
<dbReference type="RefSeq" id="WP_115835659.1">
    <property type="nucleotide sequence ID" value="NZ_CP025086.1"/>
</dbReference>
<feature type="binding site" evidence="8">
    <location>
        <position position="198"/>
    </location>
    <ligand>
        <name>ATP</name>
        <dbReference type="ChEBI" id="CHEBI:30616"/>
    </ligand>
</feature>
<evidence type="ECO:0000313" key="11">
    <source>
        <dbReference type="Proteomes" id="UP000256900"/>
    </source>
</evidence>
<keyword evidence="8" id="KW-0963">Cytoplasm</keyword>
<feature type="short sequence motif" description="'KMSKS' region" evidence="8">
    <location>
        <begin position="207"/>
        <end position="211"/>
    </location>
</feature>
<keyword evidence="4 8" id="KW-0067">ATP-binding</keyword>
<reference evidence="10 11" key="1">
    <citation type="submission" date="2018-08" db="EMBL/GenBank/DDBJ databases">
        <title>Genomic Encyclopedia of Type Strains, Phase IV (KMG-IV): sequencing the most valuable type-strain genomes for metagenomic binning, comparative biology and taxonomic classification.</title>
        <authorList>
            <person name="Goeker M."/>
        </authorList>
    </citation>
    <scope>NUCLEOTIDE SEQUENCE [LARGE SCALE GENOMIC DNA]</scope>
    <source>
        <strain evidence="10 11">BW863</strain>
    </source>
</reference>
<gene>
    <name evidence="8" type="primary">trpS</name>
    <name evidence="10" type="ORF">DES32_1079</name>
</gene>
<name>A0A3D9YXT8_9HYPH</name>
<proteinExistence type="inferred from homology"/>
<keyword evidence="11" id="KW-1185">Reference proteome</keyword>
<evidence type="ECO:0000256" key="7">
    <source>
        <dbReference type="ARBA" id="ARBA00049929"/>
    </source>
</evidence>
<dbReference type="PROSITE" id="PS00178">
    <property type="entry name" value="AA_TRNA_LIGASE_I"/>
    <property type="match status" value="1"/>
</dbReference>
<evidence type="ECO:0000256" key="4">
    <source>
        <dbReference type="ARBA" id="ARBA00022840"/>
    </source>
</evidence>
<dbReference type="PANTHER" id="PTHR43766">
    <property type="entry name" value="TRYPTOPHAN--TRNA LIGASE, MITOCHONDRIAL"/>
    <property type="match status" value="1"/>
</dbReference>